<reference evidence="1 2" key="1">
    <citation type="submission" date="2016-10" db="EMBL/GenBank/DDBJ databases">
        <authorList>
            <person name="de Groot N.N."/>
        </authorList>
    </citation>
    <scope>NUCLEOTIDE SEQUENCE [LARGE SCALE GENOMIC DNA]</scope>
    <source>
        <strain evidence="1 2">AA1</strain>
    </source>
</reference>
<dbReference type="EMBL" id="FMUX01000020">
    <property type="protein sequence ID" value="SCY75938.1"/>
    <property type="molecule type" value="Genomic_DNA"/>
</dbReference>
<dbReference type="Proteomes" id="UP000198870">
    <property type="component" value="Unassembled WGS sequence"/>
</dbReference>
<keyword evidence="2" id="KW-1185">Reference proteome</keyword>
<proteinExistence type="predicted"/>
<name>A0A1G5IKI1_9BACT</name>
<sequence length="59" mass="6926">MGEVPLRLVGIKKGQNKGRCVDEKYPEKEGEERPVRRKLGSLGSWIRAFFYQLMIFREV</sequence>
<dbReference type="AlphaFoldDB" id="A0A1G5IKI1"/>
<accession>A0A1G5IKI1</accession>
<evidence type="ECO:0000313" key="2">
    <source>
        <dbReference type="Proteomes" id="UP000198870"/>
    </source>
</evidence>
<protein>
    <submittedName>
        <fullName evidence="1">Uncharacterized protein</fullName>
    </submittedName>
</protein>
<gene>
    <name evidence="1" type="ORF">SAMN05216233_12049</name>
</gene>
<organism evidence="1 2">
    <name type="scientific">Desulfoluna spongiiphila</name>
    <dbReference type="NCBI Taxonomy" id="419481"/>
    <lineage>
        <taxon>Bacteria</taxon>
        <taxon>Pseudomonadati</taxon>
        <taxon>Thermodesulfobacteriota</taxon>
        <taxon>Desulfobacteria</taxon>
        <taxon>Desulfobacterales</taxon>
        <taxon>Desulfolunaceae</taxon>
        <taxon>Desulfoluna</taxon>
    </lineage>
</organism>
<evidence type="ECO:0000313" key="1">
    <source>
        <dbReference type="EMBL" id="SCY75938.1"/>
    </source>
</evidence>